<dbReference type="Pfam" id="PF00005">
    <property type="entry name" value="ABC_tran"/>
    <property type="match status" value="2"/>
</dbReference>
<feature type="transmembrane region" description="Helical" evidence="7">
    <location>
        <begin position="113"/>
        <end position="135"/>
    </location>
</feature>
<evidence type="ECO:0000313" key="10">
    <source>
        <dbReference type="EMBL" id="GAA1669808.1"/>
    </source>
</evidence>
<keyword evidence="4 10" id="KW-0067">ATP-binding</keyword>
<feature type="transmembrane region" description="Helical" evidence="7">
    <location>
        <begin position="35"/>
        <end position="53"/>
    </location>
</feature>
<feature type="domain" description="ABC transporter" evidence="8">
    <location>
        <begin position="319"/>
        <end position="553"/>
    </location>
</feature>
<organism evidence="10 11">
    <name type="scientific">Fodinicola feengrottensis</name>
    <dbReference type="NCBI Taxonomy" id="435914"/>
    <lineage>
        <taxon>Bacteria</taxon>
        <taxon>Bacillati</taxon>
        <taxon>Actinomycetota</taxon>
        <taxon>Actinomycetes</taxon>
        <taxon>Mycobacteriales</taxon>
        <taxon>Fodinicola</taxon>
    </lineage>
</organism>
<accession>A0ABP4SA51</accession>
<evidence type="ECO:0000256" key="6">
    <source>
        <dbReference type="ARBA" id="ARBA00023136"/>
    </source>
</evidence>
<feature type="transmembrane region" description="Helical" evidence="7">
    <location>
        <begin position="865"/>
        <end position="888"/>
    </location>
</feature>
<dbReference type="InterPro" id="IPR017871">
    <property type="entry name" value="ABC_transporter-like_CS"/>
</dbReference>
<evidence type="ECO:0000256" key="3">
    <source>
        <dbReference type="ARBA" id="ARBA00022741"/>
    </source>
</evidence>
<evidence type="ECO:0000256" key="4">
    <source>
        <dbReference type="ARBA" id="ARBA00022840"/>
    </source>
</evidence>
<evidence type="ECO:0000256" key="5">
    <source>
        <dbReference type="ARBA" id="ARBA00022989"/>
    </source>
</evidence>
<name>A0ABP4SA51_9ACTN</name>
<dbReference type="GO" id="GO:0005524">
    <property type="term" value="F:ATP binding"/>
    <property type="evidence" value="ECO:0007669"/>
    <property type="project" value="UniProtKB-KW"/>
</dbReference>
<dbReference type="SUPFAM" id="SSF90123">
    <property type="entry name" value="ABC transporter transmembrane region"/>
    <property type="match status" value="2"/>
</dbReference>
<dbReference type="InterPro" id="IPR027417">
    <property type="entry name" value="P-loop_NTPase"/>
</dbReference>
<keyword evidence="5 7" id="KW-1133">Transmembrane helix</keyword>
<dbReference type="PANTHER" id="PTHR43394:SF1">
    <property type="entry name" value="ATP-BINDING CASSETTE SUB-FAMILY B MEMBER 10, MITOCHONDRIAL"/>
    <property type="match status" value="1"/>
</dbReference>
<dbReference type="PANTHER" id="PTHR43394">
    <property type="entry name" value="ATP-DEPENDENT PERMEASE MDL1, MITOCHONDRIAL"/>
    <property type="match status" value="1"/>
</dbReference>
<feature type="transmembrane region" description="Helical" evidence="7">
    <location>
        <begin position="784"/>
        <end position="802"/>
    </location>
</feature>
<dbReference type="PROSITE" id="PS50929">
    <property type="entry name" value="ABC_TM1F"/>
    <property type="match status" value="2"/>
</dbReference>
<dbReference type="PROSITE" id="PS50893">
    <property type="entry name" value="ABC_TRANSPORTER_2"/>
    <property type="match status" value="2"/>
</dbReference>
<dbReference type="InterPro" id="IPR036640">
    <property type="entry name" value="ABC1_TM_sf"/>
</dbReference>
<feature type="transmembrane region" description="Helical" evidence="7">
    <location>
        <begin position="754"/>
        <end position="778"/>
    </location>
</feature>
<feature type="transmembrane region" description="Helical" evidence="7">
    <location>
        <begin position="141"/>
        <end position="158"/>
    </location>
</feature>
<feature type="domain" description="ABC transmembrane type-1" evidence="9">
    <location>
        <begin position="2"/>
        <end position="285"/>
    </location>
</feature>
<feature type="domain" description="ABC transmembrane type-1" evidence="9">
    <location>
        <begin position="645"/>
        <end position="927"/>
    </location>
</feature>
<evidence type="ECO:0000256" key="7">
    <source>
        <dbReference type="SAM" id="Phobius"/>
    </source>
</evidence>
<keyword evidence="11" id="KW-1185">Reference proteome</keyword>
<dbReference type="Pfam" id="PF00664">
    <property type="entry name" value="ABC_membrane"/>
    <property type="match status" value="2"/>
</dbReference>
<proteinExistence type="predicted"/>
<gene>
    <name evidence="10" type="ORF">GCM10009765_19110</name>
</gene>
<evidence type="ECO:0000256" key="1">
    <source>
        <dbReference type="ARBA" id="ARBA00004651"/>
    </source>
</evidence>
<dbReference type="SMART" id="SM00382">
    <property type="entry name" value="AAA"/>
    <property type="match status" value="2"/>
</dbReference>
<dbReference type="PROSITE" id="PS00211">
    <property type="entry name" value="ABC_TRANSPORTER_1"/>
    <property type="match status" value="1"/>
</dbReference>
<comment type="caution">
    <text evidence="10">The sequence shown here is derived from an EMBL/GenBank/DDBJ whole genome shotgun (WGS) entry which is preliminary data.</text>
</comment>
<dbReference type="CDD" id="cd18543">
    <property type="entry name" value="ABC_6TM_Rv0194_D1_like"/>
    <property type="match status" value="1"/>
</dbReference>
<dbReference type="InterPro" id="IPR003439">
    <property type="entry name" value="ABC_transporter-like_ATP-bd"/>
</dbReference>
<keyword evidence="2 7" id="KW-0812">Transmembrane</keyword>
<feature type="transmembrane region" description="Helical" evidence="7">
    <location>
        <begin position="894"/>
        <end position="912"/>
    </location>
</feature>
<protein>
    <submittedName>
        <fullName evidence="10">ABC transporter ATP-binding protein</fullName>
    </submittedName>
</protein>
<dbReference type="Gene3D" id="1.20.1560.10">
    <property type="entry name" value="ABC transporter type 1, transmembrane domain"/>
    <property type="match status" value="2"/>
</dbReference>
<sequence>MFLALGGAVTAAGLAAVMPLITKHVVDTVVADHGLAQPSIVGWVLLMLVLSAGRFGGAFLRRYHAGWLSLNVQYDLRNDLLGALQRLDGTRQGQLNTGQVVSRSISDVTLVQGLLAFMPMIIGNLLMFVISLVAMLWLSPVLTLIALAIAPVLWIIAYRSRRDLFPANWAAQHEEGEVAGVVEAAITGVRVVKGFGQEERELNRLAGQARQLFGARMRSVRLTARYAPALQAVPAIGQVAALALGGVLALHHQVTLGTFLAFTTYLGQFVGPVRSFATLLTIGQQARASIERVMEVIDTRPTLTEAPDAVALPDGPLSIELEDVRFGYDDDRPVLDGVSLTVRPGETLALVGTAGSGKSTIAQLLPRFYDVQEGAIRVGGLDVRATTTDSLRRAMAIAFEDSFLFSDSVRANIAYGRPDATEAEVIAAARTAQADGFISELPDGYDTVVGEQGLTLSGGQRQRVALARALLCRSRILVLDDATSAIDATIEGEIHFALRPELAERTTLLIAHRRSSLALADRIAVLDAGKLVDIGTEQELDARCPLFVELLSGLEAGQDSSAQGEKAAPEADGRRLAVVGTNDKPSKAPVRESLFADGPLDRKTADRLAAMPTDTDPAVNEPAARLPEPDFSLRRLLKPLRWPLLAGLALVLADAVANLLVPALVRTGVDDGVTRQSLSVLLVSAAAALVIVLVDWVISTGEQLITGRTGERLLYTLRIKTFAHLQRLGLDYYERELSGRILTRMTTDVDALSTFLQSGLATVLVSVLTLGGVLVAMLALDAELTFVLAAALPILALTTVWFRRKSVPAYTLAREKVSGVNAAFAEDIAGLQVSQAYRREAHDMATFQSRGDEYRQVRARTQRYISIYFPFVEFLSGAATALILWVGASQVHSGLLTAGVLIAFLLYVDLFFSPVQQLSQVFDSYQQAAVGVRRLSDLLRTPTSTPQAQDPRPVPQLTGEIVLEDVHFAYNGAETEALSGVSLRIAPGETVALVGETGAGKSTAMKLVARFYDPTAGAVRVDGVDLRELDMAGYRQRLGLVPQEPYLFGSTVGEAIAYGRPDATAEAIAQAARAVGAARMIASLAGGYDHPVGERGRGLSAGQRQLIALARAELVNPDILLLDEATAALDVASEAAVNRATDALTRRRTTLVVAHRLTTASRADRIIVLDGGRIVEEGTHDQLLDLDGRYAQLWDAFTGMYDKRSA</sequence>
<feature type="transmembrane region" description="Helical" evidence="7">
    <location>
        <begin position="677"/>
        <end position="698"/>
    </location>
</feature>
<dbReference type="Gene3D" id="3.40.50.300">
    <property type="entry name" value="P-loop containing nucleotide triphosphate hydrolases"/>
    <property type="match status" value="2"/>
</dbReference>
<keyword evidence="6 7" id="KW-0472">Membrane</keyword>
<comment type="subcellular location">
    <subcellularLocation>
        <location evidence="1">Cell membrane</location>
        <topology evidence="1">Multi-pass membrane protein</topology>
    </subcellularLocation>
</comment>
<dbReference type="EMBL" id="BAAANY010000007">
    <property type="protein sequence ID" value="GAA1669808.1"/>
    <property type="molecule type" value="Genomic_DNA"/>
</dbReference>
<dbReference type="InterPro" id="IPR039421">
    <property type="entry name" value="Type_1_exporter"/>
</dbReference>
<feature type="transmembrane region" description="Helical" evidence="7">
    <location>
        <begin position="226"/>
        <end position="250"/>
    </location>
</feature>
<evidence type="ECO:0000259" key="8">
    <source>
        <dbReference type="PROSITE" id="PS50893"/>
    </source>
</evidence>
<evidence type="ECO:0000259" key="9">
    <source>
        <dbReference type="PROSITE" id="PS50929"/>
    </source>
</evidence>
<dbReference type="Proteomes" id="UP001500618">
    <property type="component" value="Unassembled WGS sequence"/>
</dbReference>
<evidence type="ECO:0000256" key="2">
    <source>
        <dbReference type="ARBA" id="ARBA00022692"/>
    </source>
</evidence>
<keyword evidence="3" id="KW-0547">Nucleotide-binding</keyword>
<reference evidence="11" key="1">
    <citation type="journal article" date="2019" name="Int. J. Syst. Evol. Microbiol.">
        <title>The Global Catalogue of Microorganisms (GCM) 10K type strain sequencing project: providing services to taxonomists for standard genome sequencing and annotation.</title>
        <authorList>
            <consortium name="The Broad Institute Genomics Platform"/>
            <consortium name="The Broad Institute Genome Sequencing Center for Infectious Disease"/>
            <person name="Wu L."/>
            <person name="Ma J."/>
        </authorList>
    </citation>
    <scope>NUCLEOTIDE SEQUENCE [LARGE SCALE GENOMIC DNA]</scope>
    <source>
        <strain evidence="11">JCM 14718</strain>
    </source>
</reference>
<feature type="transmembrane region" description="Helical" evidence="7">
    <location>
        <begin position="642"/>
        <end position="665"/>
    </location>
</feature>
<dbReference type="CDD" id="cd18546">
    <property type="entry name" value="ABC_6TM_Rv0194_D2_like"/>
    <property type="match status" value="1"/>
</dbReference>
<dbReference type="InterPro" id="IPR011527">
    <property type="entry name" value="ABC1_TM_dom"/>
</dbReference>
<dbReference type="InterPro" id="IPR003593">
    <property type="entry name" value="AAA+_ATPase"/>
</dbReference>
<dbReference type="SUPFAM" id="SSF52540">
    <property type="entry name" value="P-loop containing nucleoside triphosphate hydrolases"/>
    <property type="match status" value="2"/>
</dbReference>
<feature type="domain" description="ABC transporter" evidence="8">
    <location>
        <begin position="961"/>
        <end position="1196"/>
    </location>
</feature>
<evidence type="ECO:0000313" key="11">
    <source>
        <dbReference type="Proteomes" id="UP001500618"/>
    </source>
</evidence>